<dbReference type="PANTHER" id="PTHR35526">
    <property type="entry name" value="ANTI-SIGMA-F FACTOR RSBW-RELATED"/>
    <property type="match status" value="1"/>
</dbReference>
<evidence type="ECO:0000256" key="1">
    <source>
        <dbReference type="ARBA" id="ARBA00022527"/>
    </source>
</evidence>
<dbReference type="InterPro" id="IPR003594">
    <property type="entry name" value="HATPase_dom"/>
</dbReference>
<reference evidence="3" key="1">
    <citation type="submission" date="2018-05" db="EMBL/GenBank/DDBJ databases">
        <authorList>
            <person name="Lanie J.A."/>
            <person name="Ng W.-L."/>
            <person name="Kazmierczak K.M."/>
            <person name="Andrzejewski T.M."/>
            <person name="Davidsen T.M."/>
            <person name="Wayne K.J."/>
            <person name="Tettelin H."/>
            <person name="Glass J.I."/>
            <person name="Rusch D."/>
            <person name="Podicherti R."/>
            <person name="Tsui H.-C.T."/>
            <person name="Winkler M.E."/>
        </authorList>
    </citation>
    <scope>NUCLEOTIDE SEQUENCE</scope>
</reference>
<gene>
    <name evidence="3" type="ORF">METZ01_LOCUS482789</name>
</gene>
<keyword evidence="1" id="KW-0418">Kinase</keyword>
<evidence type="ECO:0000313" key="3">
    <source>
        <dbReference type="EMBL" id="SVE29935.1"/>
    </source>
</evidence>
<organism evidence="3">
    <name type="scientific">marine metagenome</name>
    <dbReference type="NCBI Taxonomy" id="408172"/>
    <lineage>
        <taxon>unclassified sequences</taxon>
        <taxon>metagenomes</taxon>
        <taxon>ecological metagenomes</taxon>
    </lineage>
</organism>
<accession>A0A383CE11</accession>
<dbReference type="AlphaFoldDB" id="A0A383CE11"/>
<proteinExistence type="predicted"/>
<dbReference type="GO" id="GO:0004674">
    <property type="term" value="F:protein serine/threonine kinase activity"/>
    <property type="evidence" value="ECO:0007669"/>
    <property type="project" value="UniProtKB-KW"/>
</dbReference>
<feature type="domain" description="Histidine kinase/HSP90-like ATPase" evidence="2">
    <location>
        <begin position="9"/>
        <end position="132"/>
    </location>
</feature>
<sequence length="147" mass="16465">MAPPIELSVPSDPKYLGLIRKVLQELLDGHDVPADTARRLILCVDEACANVIKHSYEGPCDEPIEATFSFEEDDFKVQIRDYGKQYDTSQIKPRCLDSIKPGGLGTHFMNEIMDEVSYCTNRAKGTLLTMIKKLKTELTSAQDKDKG</sequence>
<dbReference type="InterPro" id="IPR050267">
    <property type="entry name" value="Anti-sigma-factor_SerPK"/>
</dbReference>
<dbReference type="PANTHER" id="PTHR35526:SF3">
    <property type="entry name" value="ANTI-SIGMA-F FACTOR RSBW"/>
    <property type="match status" value="1"/>
</dbReference>
<dbReference type="EMBL" id="UINC01207719">
    <property type="protein sequence ID" value="SVE29935.1"/>
    <property type="molecule type" value="Genomic_DNA"/>
</dbReference>
<dbReference type="SUPFAM" id="SSF55874">
    <property type="entry name" value="ATPase domain of HSP90 chaperone/DNA topoisomerase II/histidine kinase"/>
    <property type="match status" value="1"/>
</dbReference>
<protein>
    <recommendedName>
        <fullName evidence="2">Histidine kinase/HSP90-like ATPase domain-containing protein</fullName>
    </recommendedName>
</protein>
<dbReference type="InterPro" id="IPR036890">
    <property type="entry name" value="HATPase_C_sf"/>
</dbReference>
<keyword evidence="1" id="KW-0808">Transferase</keyword>
<dbReference type="Gene3D" id="3.30.565.10">
    <property type="entry name" value="Histidine kinase-like ATPase, C-terminal domain"/>
    <property type="match status" value="1"/>
</dbReference>
<dbReference type="CDD" id="cd16936">
    <property type="entry name" value="HATPase_RsbW-like"/>
    <property type="match status" value="1"/>
</dbReference>
<evidence type="ECO:0000259" key="2">
    <source>
        <dbReference type="Pfam" id="PF13581"/>
    </source>
</evidence>
<name>A0A383CE11_9ZZZZ</name>
<dbReference type="Pfam" id="PF13581">
    <property type="entry name" value="HATPase_c_2"/>
    <property type="match status" value="1"/>
</dbReference>
<keyword evidence="1" id="KW-0723">Serine/threonine-protein kinase</keyword>